<dbReference type="Proteomes" id="UP000198500">
    <property type="component" value="Unassembled WGS sequence"/>
</dbReference>
<evidence type="ECO:0000313" key="4">
    <source>
        <dbReference type="Proteomes" id="UP000198500"/>
    </source>
</evidence>
<dbReference type="RefSeq" id="WP_217635483.1">
    <property type="nucleotide sequence ID" value="NZ_BMXH01000002.1"/>
</dbReference>
<sequence length="380" mass="42509">MNDDNQPPNWLTGARVLLLGRAPEVLDMVRQELLELGVDVRGTTDVENAADRFDAEDFDLIAFGRGLLGPASERLKQAFTRQDPQIRFLDTLAPLAVGQILSALTGKDRDPELDLDAYFARIGYTGPRSPTLVTLCALHERHPASIVFENIDILLGRGVDISPTAVDAKLIEGHRGGYCFEHNSLLKRALEAIGFEVEGLAARVYWQSLAGAAPRPRTHMALRIMLEGRPWLVDVGFGGNVSVAPLRMDTSEPQETPHGVYRVISYGDELMVQVWLDSRWSSLYALSLEPQLDVDYELPNWFTSTHPTSHFRHHLTVARTTPDARYTLADRQFTIRPVEGESERYLLDGDGIERVLRDTFGMPVEAEWRPIIERAATAND</sequence>
<dbReference type="GO" id="GO:0016407">
    <property type="term" value="F:acetyltransferase activity"/>
    <property type="evidence" value="ECO:0007669"/>
    <property type="project" value="InterPro"/>
</dbReference>
<gene>
    <name evidence="3" type="ORF">SAMN05443545_102246</name>
</gene>
<dbReference type="PRINTS" id="PR01543">
    <property type="entry name" value="ANATRNSFRASE"/>
</dbReference>
<comment type="similarity">
    <text evidence="1 2">Belongs to the arylamine N-acetyltransferase family.</text>
</comment>
<dbReference type="Gene3D" id="2.40.128.150">
    <property type="entry name" value="Cysteine proteinases"/>
    <property type="match status" value="1"/>
</dbReference>
<dbReference type="InterPro" id="IPR038765">
    <property type="entry name" value="Papain-like_cys_pep_sf"/>
</dbReference>
<proteinExistence type="inferred from homology"/>
<reference evidence="3 4" key="1">
    <citation type="submission" date="2016-10" db="EMBL/GenBank/DDBJ databases">
        <authorList>
            <person name="de Groot N.N."/>
        </authorList>
    </citation>
    <scope>NUCLEOTIDE SEQUENCE [LARGE SCALE GENOMIC DNA]</scope>
    <source>
        <strain evidence="3 4">DSM 19219</strain>
    </source>
</reference>
<protein>
    <submittedName>
        <fullName evidence="3">N-hydroxyarylamine O-acetyltransferase</fullName>
    </submittedName>
</protein>
<evidence type="ECO:0000313" key="3">
    <source>
        <dbReference type="EMBL" id="SDW59693.1"/>
    </source>
</evidence>
<keyword evidence="3" id="KW-0808">Transferase</keyword>
<dbReference type="InterPro" id="IPR001447">
    <property type="entry name" value="Arylamine_N-AcTrfase"/>
</dbReference>
<dbReference type="AlphaFoldDB" id="A0A1H2UU88"/>
<dbReference type="PANTHER" id="PTHR11786:SF0">
    <property type="entry name" value="ARYLAMINE N-ACETYLTRANSFERASE 4-RELATED"/>
    <property type="match status" value="1"/>
</dbReference>
<accession>A0A1H2UU88</accession>
<dbReference type="PANTHER" id="PTHR11786">
    <property type="entry name" value="N-HYDROXYARYLAMINE O-ACETYLTRANSFERASE"/>
    <property type="match status" value="1"/>
</dbReference>
<dbReference type="Pfam" id="PF00797">
    <property type="entry name" value="Acetyltransf_2"/>
    <property type="match status" value="1"/>
</dbReference>
<evidence type="ECO:0000256" key="2">
    <source>
        <dbReference type="RuleBase" id="RU003452"/>
    </source>
</evidence>
<dbReference type="SUPFAM" id="SSF54001">
    <property type="entry name" value="Cysteine proteinases"/>
    <property type="match status" value="1"/>
</dbReference>
<name>A0A1H2UU88_9GAMM</name>
<evidence type="ECO:0000256" key="1">
    <source>
        <dbReference type="ARBA" id="ARBA00006547"/>
    </source>
</evidence>
<dbReference type="Gene3D" id="3.30.2140.10">
    <property type="entry name" value="Arylamine N-acetyltransferase"/>
    <property type="match status" value="1"/>
</dbReference>
<keyword evidence="4" id="KW-1185">Reference proteome</keyword>
<organism evidence="3 4">
    <name type="scientific">Aidingimonas halophila</name>
    <dbReference type="NCBI Taxonomy" id="574349"/>
    <lineage>
        <taxon>Bacteria</taxon>
        <taxon>Pseudomonadati</taxon>
        <taxon>Pseudomonadota</taxon>
        <taxon>Gammaproteobacteria</taxon>
        <taxon>Oceanospirillales</taxon>
        <taxon>Halomonadaceae</taxon>
        <taxon>Aidingimonas</taxon>
    </lineage>
</organism>
<dbReference type="EMBL" id="FNNI01000002">
    <property type="protein sequence ID" value="SDW59693.1"/>
    <property type="molecule type" value="Genomic_DNA"/>
</dbReference>
<dbReference type="STRING" id="574349.SAMN05443545_102246"/>